<dbReference type="InterPro" id="IPR005240">
    <property type="entry name" value="DUF389"/>
</dbReference>
<evidence type="ECO:0000256" key="2">
    <source>
        <dbReference type="SAM" id="Phobius"/>
    </source>
</evidence>
<feature type="non-terminal residue" evidence="3">
    <location>
        <position position="150"/>
    </location>
</feature>
<organism evidence="3">
    <name type="scientific">hydrothermal vent metagenome</name>
    <dbReference type="NCBI Taxonomy" id="652676"/>
    <lineage>
        <taxon>unclassified sequences</taxon>
        <taxon>metagenomes</taxon>
        <taxon>ecological metagenomes</taxon>
    </lineage>
</organism>
<reference evidence="3" key="1">
    <citation type="submission" date="2018-06" db="EMBL/GenBank/DDBJ databases">
        <authorList>
            <person name="Zhirakovskaya E."/>
        </authorList>
    </citation>
    <scope>NUCLEOTIDE SEQUENCE</scope>
</reference>
<dbReference type="EMBL" id="UOFM01000310">
    <property type="protein sequence ID" value="VAW79487.1"/>
    <property type="molecule type" value="Genomic_DNA"/>
</dbReference>
<proteinExistence type="predicted"/>
<dbReference type="PANTHER" id="PTHR20992:SF9">
    <property type="entry name" value="AT15442P-RELATED"/>
    <property type="match status" value="1"/>
</dbReference>
<sequence length="150" mass="16227">MKLIEVVADAGHLDTLVGLAEQYGALDCWYSQTVEDQRRSVRMLVADDARQTVLDALQNLLGTAENAHIIVQPVEAVLPRPAPKKEDETDEGNASAASSASRVTREELYNEIEKGARLNLNFLILVFLSTVVAAIGLLENNVAVIVGAMV</sequence>
<protein>
    <submittedName>
        <fullName evidence="3">Uncharacterized protein</fullName>
    </submittedName>
</protein>
<dbReference type="PANTHER" id="PTHR20992">
    <property type="entry name" value="AT15442P-RELATED"/>
    <property type="match status" value="1"/>
</dbReference>
<name>A0A3B0YVH5_9ZZZZ</name>
<keyword evidence="2" id="KW-1133">Transmembrane helix</keyword>
<feature type="transmembrane region" description="Helical" evidence="2">
    <location>
        <begin position="118"/>
        <end position="138"/>
    </location>
</feature>
<evidence type="ECO:0000256" key="1">
    <source>
        <dbReference type="SAM" id="MobiDB-lite"/>
    </source>
</evidence>
<gene>
    <name evidence="3" type="ORF">MNBD_GAMMA14-1041</name>
</gene>
<dbReference type="AlphaFoldDB" id="A0A3B0YVH5"/>
<evidence type="ECO:0000313" key="3">
    <source>
        <dbReference type="EMBL" id="VAW79487.1"/>
    </source>
</evidence>
<accession>A0A3B0YVH5</accession>
<keyword evidence="2" id="KW-0472">Membrane</keyword>
<keyword evidence="2" id="KW-0812">Transmembrane</keyword>
<feature type="region of interest" description="Disordered" evidence="1">
    <location>
        <begin position="80"/>
        <end position="100"/>
    </location>
</feature>